<evidence type="ECO:0000313" key="2">
    <source>
        <dbReference type="EMBL" id="KUF91158.1"/>
    </source>
</evidence>
<keyword evidence="1" id="KW-0547">Nucleotide-binding</keyword>
<dbReference type="InterPro" id="IPR017441">
    <property type="entry name" value="Protein_kinase_ATP_BS"/>
</dbReference>
<accession>A0A0W8D4E3</accession>
<dbReference type="PROSITE" id="PS00107">
    <property type="entry name" value="PROTEIN_KINASE_ATP"/>
    <property type="match status" value="1"/>
</dbReference>
<keyword evidence="1" id="KW-0067">ATP-binding</keyword>
<protein>
    <submittedName>
        <fullName evidence="2">BZIP transcription factor 1</fullName>
    </submittedName>
</protein>
<dbReference type="GO" id="GO:0005524">
    <property type="term" value="F:ATP binding"/>
    <property type="evidence" value="ECO:0007669"/>
    <property type="project" value="UniProtKB-UniRule"/>
</dbReference>
<dbReference type="SUPFAM" id="SSF56112">
    <property type="entry name" value="Protein kinase-like (PK-like)"/>
    <property type="match status" value="1"/>
</dbReference>
<proteinExistence type="predicted"/>
<dbReference type="AlphaFoldDB" id="A0A0W8D4E3"/>
<dbReference type="InterPro" id="IPR011009">
    <property type="entry name" value="Kinase-like_dom_sf"/>
</dbReference>
<gene>
    <name evidence="2" type="ORF">AM588_10009667</name>
</gene>
<evidence type="ECO:0000313" key="3">
    <source>
        <dbReference type="Proteomes" id="UP000054636"/>
    </source>
</evidence>
<dbReference type="Proteomes" id="UP000054636">
    <property type="component" value="Unassembled WGS sequence"/>
</dbReference>
<evidence type="ECO:0000256" key="1">
    <source>
        <dbReference type="PROSITE-ProRule" id="PRU10141"/>
    </source>
</evidence>
<organism evidence="2 3">
    <name type="scientific">Phytophthora nicotianae</name>
    <name type="common">Potato buckeye rot agent</name>
    <name type="synonym">Phytophthora parasitica</name>
    <dbReference type="NCBI Taxonomy" id="4792"/>
    <lineage>
        <taxon>Eukaryota</taxon>
        <taxon>Sar</taxon>
        <taxon>Stramenopiles</taxon>
        <taxon>Oomycota</taxon>
        <taxon>Peronosporomycetes</taxon>
        <taxon>Peronosporales</taxon>
        <taxon>Peronosporaceae</taxon>
        <taxon>Phytophthora</taxon>
    </lineage>
</organism>
<feature type="binding site" evidence="1">
    <location>
        <position position="55"/>
    </location>
    <ligand>
        <name>ATP</name>
        <dbReference type="ChEBI" id="CHEBI:30616"/>
    </ligand>
</feature>
<dbReference type="EMBL" id="LNFP01000611">
    <property type="protein sequence ID" value="KUF91158.1"/>
    <property type="molecule type" value="Genomic_DNA"/>
</dbReference>
<sequence>MRAASSPMEPLNKNILLAGEVIAEKWKIGEKIGEGTFSQIYSAYSIESRDKVAVKVEAPSSLKPVLEWESLILKSLQDCPYVDTIRQKQEESVGTSLRDRQRLLEINDTTTRREKIVDTALISGLTSLLERILLCLSDTMMAEWREKTVVTVIDELRNPRERATVLFLVGTMTKKKIVDMVINLKAPLERVTASTQRSGQIIKTKSAITKGKDRAHAHAHDHHDVEVDLDVARTHRRGLVRDRTRGLLLDRHLLIPTAAVATMIVIVEAGK</sequence>
<dbReference type="Gene3D" id="3.30.200.20">
    <property type="entry name" value="Phosphorylase Kinase, domain 1"/>
    <property type="match status" value="1"/>
</dbReference>
<name>A0A0W8D4E3_PHYNI</name>
<comment type="caution">
    <text evidence="2">The sequence shown here is derived from an EMBL/GenBank/DDBJ whole genome shotgun (WGS) entry which is preliminary data.</text>
</comment>
<reference evidence="2 3" key="1">
    <citation type="submission" date="2015-11" db="EMBL/GenBank/DDBJ databases">
        <title>Genomes and virulence difference between two physiological races of Phytophthora nicotianae.</title>
        <authorList>
            <person name="Liu H."/>
            <person name="Ma X."/>
            <person name="Yu H."/>
            <person name="Fang D."/>
            <person name="Li Y."/>
            <person name="Wang X."/>
            <person name="Wang W."/>
            <person name="Dong Y."/>
            <person name="Xiao B."/>
        </authorList>
    </citation>
    <scope>NUCLEOTIDE SEQUENCE [LARGE SCALE GENOMIC DNA]</scope>
    <source>
        <strain evidence="3">race 1</strain>
    </source>
</reference>